<dbReference type="GO" id="GO:0008982">
    <property type="term" value="F:protein-N(PI)-phosphohistidine-sugar phosphotransferase activity"/>
    <property type="evidence" value="ECO:0007669"/>
    <property type="project" value="InterPro"/>
</dbReference>
<evidence type="ECO:0000256" key="3">
    <source>
        <dbReference type="ARBA" id="ARBA00022475"/>
    </source>
</evidence>
<evidence type="ECO:0000256" key="4">
    <source>
        <dbReference type="ARBA" id="ARBA00022597"/>
    </source>
</evidence>
<organism evidence="16 17">
    <name type="scientific">Streptomyces qinglanensis</name>
    <dbReference type="NCBI Taxonomy" id="943816"/>
    <lineage>
        <taxon>Bacteria</taxon>
        <taxon>Bacillati</taxon>
        <taxon>Actinomycetota</taxon>
        <taxon>Actinomycetes</taxon>
        <taxon>Kitasatosporales</taxon>
        <taxon>Streptomycetaceae</taxon>
        <taxon>Streptomyces</taxon>
    </lineage>
</organism>
<keyword evidence="10 13" id="KW-0472">Membrane</keyword>
<evidence type="ECO:0000256" key="7">
    <source>
        <dbReference type="ARBA" id="ARBA00022692"/>
    </source>
</evidence>
<feature type="transmembrane region" description="Helical" evidence="13">
    <location>
        <begin position="308"/>
        <end position="332"/>
    </location>
</feature>
<dbReference type="InterPro" id="IPR003352">
    <property type="entry name" value="PTS_EIIC"/>
</dbReference>
<evidence type="ECO:0000256" key="13">
    <source>
        <dbReference type="SAM" id="Phobius"/>
    </source>
</evidence>
<dbReference type="AlphaFoldDB" id="A0A1E7K033"/>
<feature type="transmembrane region" description="Helical" evidence="13">
    <location>
        <begin position="344"/>
        <end position="367"/>
    </location>
</feature>
<feature type="transmembrane region" description="Helical" evidence="13">
    <location>
        <begin position="379"/>
        <end position="399"/>
    </location>
</feature>
<dbReference type="PROSITE" id="PS51103">
    <property type="entry name" value="PTS_EIIC_TYPE_1"/>
    <property type="match status" value="1"/>
</dbReference>
<feature type="transmembrane region" description="Helical" evidence="13">
    <location>
        <begin position="209"/>
        <end position="229"/>
    </location>
</feature>
<feature type="active site" description="Phosphocysteine intermediate; for EIIB activity" evidence="11">
    <location>
        <position position="38"/>
    </location>
</feature>
<dbReference type="GO" id="GO:0005886">
    <property type="term" value="C:plasma membrane"/>
    <property type="evidence" value="ECO:0007669"/>
    <property type="project" value="UniProtKB-SubCell"/>
</dbReference>
<dbReference type="EMBL" id="LJGV01000022">
    <property type="protein sequence ID" value="OEU97225.1"/>
    <property type="molecule type" value="Genomic_DNA"/>
</dbReference>
<feature type="transmembrane region" description="Helical" evidence="13">
    <location>
        <begin position="235"/>
        <end position="252"/>
    </location>
</feature>
<dbReference type="InterPro" id="IPR018113">
    <property type="entry name" value="PTrfase_EIIB_Cys"/>
</dbReference>
<feature type="compositionally biased region" description="Low complexity" evidence="12">
    <location>
        <begin position="491"/>
        <end position="503"/>
    </location>
</feature>
<keyword evidence="6" id="KW-0598">Phosphotransferase system</keyword>
<evidence type="ECO:0000256" key="11">
    <source>
        <dbReference type="PROSITE-ProRule" id="PRU00421"/>
    </source>
</evidence>
<feature type="domain" description="PTS EIIC type-1" evidence="15">
    <location>
        <begin position="141"/>
        <end position="493"/>
    </location>
</feature>
<dbReference type="PROSITE" id="PS01035">
    <property type="entry name" value="PTS_EIIB_TYPE_1_CYS"/>
    <property type="match status" value="1"/>
</dbReference>
<dbReference type="Pfam" id="PF02378">
    <property type="entry name" value="PTS_EIIC"/>
    <property type="match status" value="1"/>
</dbReference>
<feature type="transmembrane region" description="Helical" evidence="13">
    <location>
        <begin position="179"/>
        <end position="197"/>
    </location>
</feature>
<feature type="compositionally biased region" description="Pro residues" evidence="12">
    <location>
        <begin position="504"/>
        <end position="523"/>
    </location>
</feature>
<keyword evidence="8" id="KW-0418">Kinase</keyword>
<evidence type="ECO:0000259" key="14">
    <source>
        <dbReference type="PROSITE" id="PS51098"/>
    </source>
</evidence>
<feature type="transmembrane region" description="Helical" evidence="13">
    <location>
        <begin position="452"/>
        <end position="477"/>
    </location>
</feature>
<reference evidence="16 17" key="1">
    <citation type="journal article" date="2016" name="Front. Microbiol.">
        <title>Comparative Genomics Analysis of Streptomyces Species Reveals Their Adaptation to the Marine Environment and Their Diversity at the Genomic Level.</title>
        <authorList>
            <person name="Tian X."/>
            <person name="Zhang Z."/>
            <person name="Yang T."/>
            <person name="Chen M."/>
            <person name="Li J."/>
            <person name="Chen F."/>
            <person name="Yang J."/>
            <person name="Li W."/>
            <person name="Zhang B."/>
            <person name="Zhang Z."/>
            <person name="Wu J."/>
            <person name="Zhang C."/>
            <person name="Long L."/>
            <person name="Xiao J."/>
        </authorList>
    </citation>
    <scope>NUCLEOTIDE SEQUENCE [LARGE SCALE GENOMIC DNA]</scope>
    <source>
        <strain evidence="16 17">SCSIO M10379</strain>
    </source>
</reference>
<dbReference type="PANTHER" id="PTHR30175">
    <property type="entry name" value="PHOSPHOTRANSFERASE SYSTEM TRANSPORT PROTEIN"/>
    <property type="match status" value="1"/>
</dbReference>
<dbReference type="PANTHER" id="PTHR30175:SF3">
    <property type="entry name" value="PTS SYSTEM N-ACETYLMURAMIC ACID-SPECIFIC EIIBC COMPONENT"/>
    <property type="match status" value="1"/>
</dbReference>
<sequence>MSTHSTRSTPEDNPGRQLAEAILPLVGGAANVTSVSHCMTRMRLGLADRSLVQDGPLRALPGVLGVVEDDTYQIVLGPGKVARITPEFEALVQAAPDRATAREPASAGAAGTTAADLAAEGAALRAARKEKNATPVKLMLRRIANIFVPLIPALIGCGIVAGLNGLFTNAGWLPSLTPALAAIASGFMSLIAVFVGLNTAREFGGTPVLGGAAAAVIVFPGVAEVSAFGQQLAPGQGGVLGALFAALLAVYVEKACRRFVPSAVDVLVTPTVTVLVAGLVTLFGLMYVCGEIATGIGHLADWLLQHGGAVAGFVLGGLFLPLVMLGLHQALIPIHTTLIEQSGYTVLLPILAMAGAGQVGAAIAIYLRLHRNTSIRSTIRSALPAGFLGVGEPLIYGVSLPLGRPFITACVGGAFGGGVVGLFYQLGTSVGSTAIGPSGWALFPLLKGNHSLGGIALIYALGLAAGYLVGFVATYFFGFSKQMLTELNAPAEAEAPAAEGGHSPEPPPSGAPDPGPDPGPAPAPAGGGGSLV</sequence>
<dbReference type="Pfam" id="PF00367">
    <property type="entry name" value="PTS_EIIB"/>
    <property type="match status" value="1"/>
</dbReference>
<dbReference type="GO" id="GO:0009401">
    <property type="term" value="P:phosphoenolpyruvate-dependent sugar phosphotransferase system"/>
    <property type="evidence" value="ECO:0007669"/>
    <property type="project" value="UniProtKB-KW"/>
</dbReference>
<dbReference type="CDD" id="cd00212">
    <property type="entry name" value="PTS_IIB_glc"/>
    <property type="match status" value="1"/>
</dbReference>
<keyword evidence="9 13" id="KW-1133">Transmembrane helix</keyword>
<evidence type="ECO:0000256" key="10">
    <source>
        <dbReference type="ARBA" id="ARBA00023136"/>
    </source>
</evidence>
<dbReference type="InterPro" id="IPR013013">
    <property type="entry name" value="PTS_EIIC_1"/>
</dbReference>
<comment type="caution">
    <text evidence="16">The sequence shown here is derived from an EMBL/GenBank/DDBJ whole genome shotgun (WGS) entry which is preliminary data.</text>
</comment>
<protein>
    <submittedName>
        <fullName evidence="16">PTS alpha-glucoside transporter subunit IIA</fullName>
    </submittedName>
</protein>
<evidence type="ECO:0000256" key="2">
    <source>
        <dbReference type="ARBA" id="ARBA00022448"/>
    </source>
</evidence>
<dbReference type="PROSITE" id="PS51098">
    <property type="entry name" value="PTS_EIIB_TYPE_1"/>
    <property type="match status" value="1"/>
</dbReference>
<dbReference type="GO" id="GO:0016301">
    <property type="term" value="F:kinase activity"/>
    <property type="evidence" value="ECO:0007669"/>
    <property type="project" value="UniProtKB-KW"/>
</dbReference>
<name>A0A1E7K033_9ACTN</name>
<dbReference type="RefSeq" id="WP_069990886.1">
    <property type="nucleotide sequence ID" value="NZ_LJGV01000022.1"/>
</dbReference>
<feature type="domain" description="PTS EIIB type-1" evidence="14">
    <location>
        <begin position="16"/>
        <end position="98"/>
    </location>
</feature>
<dbReference type="Proteomes" id="UP000175829">
    <property type="component" value="Unassembled WGS sequence"/>
</dbReference>
<feature type="transmembrane region" description="Helical" evidence="13">
    <location>
        <begin position="264"/>
        <end position="288"/>
    </location>
</feature>
<evidence type="ECO:0000313" key="16">
    <source>
        <dbReference type="EMBL" id="OEU97225.1"/>
    </source>
</evidence>
<keyword evidence="5" id="KW-0808">Transferase</keyword>
<evidence type="ECO:0000256" key="8">
    <source>
        <dbReference type="ARBA" id="ARBA00022777"/>
    </source>
</evidence>
<evidence type="ECO:0000256" key="1">
    <source>
        <dbReference type="ARBA" id="ARBA00004651"/>
    </source>
</evidence>
<evidence type="ECO:0000256" key="5">
    <source>
        <dbReference type="ARBA" id="ARBA00022679"/>
    </source>
</evidence>
<evidence type="ECO:0000259" key="15">
    <source>
        <dbReference type="PROSITE" id="PS51103"/>
    </source>
</evidence>
<dbReference type="GO" id="GO:0090588">
    <property type="term" value="F:protein-phosphocysteine-N-acetylmuramate phosphotransferase system transporter activity"/>
    <property type="evidence" value="ECO:0007669"/>
    <property type="project" value="TreeGrafter"/>
</dbReference>
<keyword evidence="2" id="KW-0813">Transport</keyword>
<gene>
    <name evidence="16" type="ORF">AN217_04275</name>
</gene>
<dbReference type="InterPro" id="IPR036878">
    <property type="entry name" value="Glu_permease_IIB"/>
</dbReference>
<dbReference type="SUPFAM" id="SSF55604">
    <property type="entry name" value="Glucose permease domain IIB"/>
    <property type="match status" value="1"/>
</dbReference>
<keyword evidence="3" id="KW-1003">Cell membrane</keyword>
<dbReference type="Gene3D" id="3.30.1360.60">
    <property type="entry name" value="Glucose permease domain IIB"/>
    <property type="match status" value="1"/>
</dbReference>
<feature type="transmembrane region" description="Helical" evidence="13">
    <location>
        <begin position="146"/>
        <end position="167"/>
    </location>
</feature>
<evidence type="ECO:0000313" key="17">
    <source>
        <dbReference type="Proteomes" id="UP000175829"/>
    </source>
</evidence>
<dbReference type="PATRIC" id="fig|943816.4.peg.182"/>
<accession>A0A1E7K033</accession>
<evidence type="ECO:0000256" key="9">
    <source>
        <dbReference type="ARBA" id="ARBA00022989"/>
    </source>
</evidence>
<evidence type="ECO:0000256" key="6">
    <source>
        <dbReference type="ARBA" id="ARBA00022683"/>
    </source>
</evidence>
<dbReference type="InterPro" id="IPR050558">
    <property type="entry name" value="PTS_Sugar-Specific_Components"/>
</dbReference>
<keyword evidence="4" id="KW-0762">Sugar transport</keyword>
<evidence type="ECO:0000256" key="12">
    <source>
        <dbReference type="SAM" id="MobiDB-lite"/>
    </source>
</evidence>
<comment type="subcellular location">
    <subcellularLocation>
        <location evidence="1">Cell membrane</location>
        <topology evidence="1">Multi-pass membrane protein</topology>
    </subcellularLocation>
</comment>
<feature type="region of interest" description="Disordered" evidence="12">
    <location>
        <begin position="491"/>
        <end position="532"/>
    </location>
</feature>
<keyword evidence="7 13" id="KW-0812">Transmembrane</keyword>
<dbReference type="InterPro" id="IPR001996">
    <property type="entry name" value="PTS_IIB_1"/>
</dbReference>
<proteinExistence type="predicted"/>